<evidence type="ECO:0000313" key="4">
    <source>
        <dbReference type="EMBL" id="GAA3665968.1"/>
    </source>
</evidence>
<keyword evidence="2" id="KW-1005">Bacterial flagellum biogenesis</keyword>
<keyword evidence="4" id="KW-0282">Flagellum</keyword>
<name>A0ABP7BNK1_9MICO</name>
<evidence type="ECO:0000256" key="1">
    <source>
        <dbReference type="ARBA" id="ARBA00010577"/>
    </source>
</evidence>
<keyword evidence="5" id="KW-1185">Reference proteome</keyword>
<comment type="caution">
    <text evidence="4">The sequence shown here is derived from an EMBL/GenBank/DDBJ whole genome shotgun (WGS) entry which is preliminary data.</text>
</comment>
<dbReference type="RefSeq" id="WP_221856291.1">
    <property type="nucleotide sequence ID" value="NZ_BAAAYV010000020.1"/>
</dbReference>
<dbReference type="Pfam" id="PF03963">
    <property type="entry name" value="FlgD"/>
    <property type="match status" value="1"/>
</dbReference>
<dbReference type="Proteomes" id="UP001410795">
    <property type="component" value="Unassembled WGS sequence"/>
</dbReference>
<evidence type="ECO:0000256" key="3">
    <source>
        <dbReference type="SAM" id="MobiDB-lite"/>
    </source>
</evidence>
<gene>
    <name evidence="4" type="primary">flgD</name>
    <name evidence="4" type="ORF">GCM10022202_30160</name>
</gene>
<comment type="similarity">
    <text evidence="1">Belongs to the FlgD family.</text>
</comment>
<evidence type="ECO:0000313" key="5">
    <source>
        <dbReference type="Proteomes" id="UP001410795"/>
    </source>
</evidence>
<accession>A0ABP7BNK1</accession>
<organism evidence="4 5">
    <name type="scientific">Microbacterium marinilacus</name>
    <dbReference type="NCBI Taxonomy" id="415209"/>
    <lineage>
        <taxon>Bacteria</taxon>
        <taxon>Bacillati</taxon>
        <taxon>Actinomycetota</taxon>
        <taxon>Actinomycetes</taxon>
        <taxon>Micrococcales</taxon>
        <taxon>Microbacteriaceae</taxon>
        <taxon>Microbacterium</taxon>
    </lineage>
</organism>
<sequence>MPTVDPVSATGLYTRNETPASERKQSLDSEVFLQLLVTQLKNQDPSSPMDTNEMISQSTQLAMMEQLTTLASTSNETFALSMRQTAADLVGRQASYLDADGETRTGLVTAVSFASGTPQVLFGDVSVPLDAVSGVAVAVA</sequence>
<feature type="region of interest" description="Disordered" evidence="3">
    <location>
        <begin position="1"/>
        <end position="25"/>
    </location>
</feature>
<dbReference type="InterPro" id="IPR005648">
    <property type="entry name" value="FlgD"/>
</dbReference>
<keyword evidence="4" id="KW-0966">Cell projection</keyword>
<reference evidence="5" key="1">
    <citation type="journal article" date="2019" name="Int. J. Syst. Evol. Microbiol.">
        <title>The Global Catalogue of Microorganisms (GCM) 10K type strain sequencing project: providing services to taxonomists for standard genome sequencing and annotation.</title>
        <authorList>
            <consortium name="The Broad Institute Genomics Platform"/>
            <consortium name="The Broad Institute Genome Sequencing Center for Infectious Disease"/>
            <person name="Wu L."/>
            <person name="Ma J."/>
        </authorList>
    </citation>
    <scope>NUCLEOTIDE SEQUENCE [LARGE SCALE GENOMIC DNA]</scope>
    <source>
        <strain evidence="5">JCM 16546</strain>
    </source>
</reference>
<protein>
    <submittedName>
        <fullName evidence="4">Flagellar hook assembly protein FlgD</fullName>
    </submittedName>
</protein>
<proteinExistence type="inferred from homology"/>
<dbReference type="EMBL" id="BAAAYV010000020">
    <property type="protein sequence ID" value="GAA3665968.1"/>
    <property type="molecule type" value="Genomic_DNA"/>
</dbReference>
<evidence type="ECO:0000256" key="2">
    <source>
        <dbReference type="ARBA" id="ARBA00022795"/>
    </source>
</evidence>
<keyword evidence="4" id="KW-0969">Cilium</keyword>